<dbReference type="PANTHER" id="PTHR46468">
    <property type="entry name" value="SENTRIN-SPECIFIC PROTEASE 8"/>
    <property type="match status" value="1"/>
</dbReference>
<dbReference type="Proteomes" id="UP000887577">
    <property type="component" value="Unplaced"/>
</dbReference>
<evidence type="ECO:0000256" key="2">
    <source>
        <dbReference type="ARBA" id="ARBA00022670"/>
    </source>
</evidence>
<dbReference type="Pfam" id="PF02902">
    <property type="entry name" value="Peptidase_C48"/>
    <property type="match status" value="1"/>
</dbReference>
<proteinExistence type="inferred from homology"/>
<keyword evidence="7" id="KW-1185">Reference proteome</keyword>
<name>A0A914YV91_9BILA</name>
<dbReference type="SUPFAM" id="SSF54001">
    <property type="entry name" value="Cysteine proteinases"/>
    <property type="match status" value="1"/>
</dbReference>
<sequence>MRVVFMTPQVMGSPQSDQKASPRSIPYFNSRAIEERVLEYDDLTIYTSDLRSLQRNSWLTDNAIAFATTYLKNQLLKDFVAFDVIVFPPSIIEIIKFSHEDELPIKIDKMKFYFFPINDNTNPSISFGGSHWSLLIYDPCLSRFVYLDSMYMYPPTYVNKFVKKASSIMMLDNTAEVLSPLCPKMTINGNCGMFVIEYINIIFVRMLAGKQELYKFPQLSDEFISERRKYWLNTAYNLRKG</sequence>
<keyword evidence="2" id="KW-0645">Protease</keyword>
<accession>A0A914YV91</accession>
<dbReference type="InterPro" id="IPR044613">
    <property type="entry name" value="Nep1/2-like"/>
</dbReference>
<feature type="compositionally biased region" description="Polar residues" evidence="5">
    <location>
        <begin position="10"/>
        <end position="21"/>
    </location>
</feature>
<dbReference type="GO" id="GO:0000338">
    <property type="term" value="P:protein deneddylation"/>
    <property type="evidence" value="ECO:0007669"/>
    <property type="project" value="TreeGrafter"/>
</dbReference>
<comment type="similarity">
    <text evidence="1">Belongs to the peptidase C48 family.</text>
</comment>
<evidence type="ECO:0000259" key="6">
    <source>
        <dbReference type="PROSITE" id="PS50600"/>
    </source>
</evidence>
<dbReference type="GO" id="GO:0006508">
    <property type="term" value="P:proteolysis"/>
    <property type="evidence" value="ECO:0007669"/>
    <property type="project" value="UniProtKB-KW"/>
</dbReference>
<dbReference type="PROSITE" id="PS50600">
    <property type="entry name" value="ULP_PROTEASE"/>
    <property type="match status" value="1"/>
</dbReference>
<evidence type="ECO:0000256" key="1">
    <source>
        <dbReference type="ARBA" id="ARBA00005234"/>
    </source>
</evidence>
<evidence type="ECO:0000256" key="3">
    <source>
        <dbReference type="ARBA" id="ARBA00022801"/>
    </source>
</evidence>
<dbReference type="PANTHER" id="PTHR46468:SF1">
    <property type="entry name" value="SENTRIN-SPECIFIC PROTEASE 8"/>
    <property type="match status" value="1"/>
</dbReference>
<keyword evidence="3" id="KW-0378">Hydrolase</keyword>
<feature type="region of interest" description="Disordered" evidence="5">
    <location>
        <begin position="1"/>
        <end position="23"/>
    </location>
</feature>
<dbReference type="InterPro" id="IPR003653">
    <property type="entry name" value="Peptidase_C48_C"/>
</dbReference>
<dbReference type="GO" id="GO:0008234">
    <property type="term" value="F:cysteine-type peptidase activity"/>
    <property type="evidence" value="ECO:0007669"/>
    <property type="project" value="UniProtKB-KW"/>
</dbReference>
<organism evidence="7 8">
    <name type="scientific">Panagrolaimus superbus</name>
    <dbReference type="NCBI Taxonomy" id="310955"/>
    <lineage>
        <taxon>Eukaryota</taxon>
        <taxon>Metazoa</taxon>
        <taxon>Ecdysozoa</taxon>
        <taxon>Nematoda</taxon>
        <taxon>Chromadorea</taxon>
        <taxon>Rhabditida</taxon>
        <taxon>Tylenchina</taxon>
        <taxon>Panagrolaimomorpha</taxon>
        <taxon>Panagrolaimoidea</taxon>
        <taxon>Panagrolaimidae</taxon>
        <taxon>Panagrolaimus</taxon>
    </lineage>
</organism>
<dbReference type="AlphaFoldDB" id="A0A914YV91"/>
<evidence type="ECO:0000313" key="8">
    <source>
        <dbReference type="WBParaSite" id="PSU_v2.g4513.t1"/>
    </source>
</evidence>
<dbReference type="WBParaSite" id="PSU_v2.g4513.t1">
    <property type="protein sequence ID" value="PSU_v2.g4513.t1"/>
    <property type="gene ID" value="PSU_v2.g4513"/>
</dbReference>
<protein>
    <submittedName>
        <fullName evidence="8">Ubiquitin-like protease family profile domain-containing protein</fullName>
    </submittedName>
</protein>
<evidence type="ECO:0000256" key="4">
    <source>
        <dbReference type="ARBA" id="ARBA00022807"/>
    </source>
</evidence>
<dbReference type="InterPro" id="IPR038765">
    <property type="entry name" value="Papain-like_cys_pep_sf"/>
</dbReference>
<reference evidence="8" key="1">
    <citation type="submission" date="2022-11" db="UniProtKB">
        <authorList>
            <consortium name="WormBaseParasite"/>
        </authorList>
    </citation>
    <scope>IDENTIFICATION</scope>
</reference>
<feature type="domain" description="Ubiquitin-like protease family profile" evidence="6">
    <location>
        <begin position="43"/>
        <end position="202"/>
    </location>
</feature>
<evidence type="ECO:0000313" key="7">
    <source>
        <dbReference type="Proteomes" id="UP000887577"/>
    </source>
</evidence>
<evidence type="ECO:0000256" key="5">
    <source>
        <dbReference type="SAM" id="MobiDB-lite"/>
    </source>
</evidence>
<dbReference type="Gene3D" id="3.40.395.10">
    <property type="entry name" value="Adenoviral Proteinase, Chain A"/>
    <property type="match status" value="1"/>
</dbReference>
<dbReference type="GO" id="GO:0019784">
    <property type="term" value="F:deNEDDylase activity"/>
    <property type="evidence" value="ECO:0007669"/>
    <property type="project" value="InterPro"/>
</dbReference>
<keyword evidence="4" id="KW-0788">Thiol protease</keyword>